<protein>
    <submittedName>
        <fullName evidence="2">Uncharacterized protein</fullName>
    </submittedName>
</protein>
<accession>A0A401GWT6</accession>
<gene>
    <name evidence="2" type="ORF">SCP_0905670</name>
</gene>
<dbReference type="AlphaFoldDB" id="A0A401GWT6"/>
<reference evidence="2 3" key="1">
    <citation type="journal article" date="2018" name="Sci. Rep.">
        <title>Genome sequence of the cauliflower mushroom Sparassis crispa (Hanabiratake) and its association with beneficial usage.</title>
        <authorList>
            <person name="Kiyama R."/>
            <person name="Furutani Y."/>
            <person name="Kawaguchi K."/>
            <person name="Nakanishi T."/>
        </authorList>
    </citation>
    <scope>NUCLEOTIDE SEQUENCE [LARGE SCALE GENOMIC DNA]</scope>
</reference>
<feature type="compositionally biased region" description="Polar residues" evidence="1">
    <location>
        <begin position="9"/>
        <end position="27"/>
    </location>
</feature>
<comment type="caution">
    <text evidence="2">The sequence shown here is derived from an EMBL/GenBank/DDBJ whole genome shotgun (WGS) entry which is preliminary data.</text>
</comment>
<dbReference type="GeneID" id="38783604"/>
<name>A0A401GWT6_9APHY</name>
<proteinExistence type="predicted"/>
<dbReference type="Proteomes" id="UP000287166">
    <property type="component" value="Unassembled WGS sequence"/>
</dbReference>
<dbReference type="EMBL" id="BFAD01000009">
    <property type="protein sequence ID" value="GBE86687.1"/>
    <property type="molecule type" value="Genomic_DNA"/>
</dbReference>
<evidence type="ECO:0000313" key="2">
    <source>
        <dbReference type="EMBL" id="GBE86687.1"/>
    </source>
</evidence>
<organism evidence="2 3">
    <name type="scientific">Sparassis crispa</name>
    <dbReference type="NCBI Taxonomy" id="139825"/>
    <lineage>
        <taxon>Eukaryota</taxon>
        <taxon>Fungi</taxon>
        <taxon>Dikarya</taxon>
        <taxon>Basidiomycota</taxon>
        <taxon>Agaricomycotina</taxon>
        <taxon>Agaricomycetes</taxon>
        <taxon>Polyporales</taxon>
        <taxon>Sparassidaceae</taxon>
        <taxon>Sparassis</taxon>
    </lineage>
</organism>
<evidence type="ECO:0000313" key="3">
    <source>
        <dbReference type="Proteomes" id="UP000287166"/>
    </source>
</evidence>
<dbReference type="RefSeq" id="XP_027617600.1">
    <property type="nucleotide sequence ID" value="XM_027761799.1"/>
</dbReference>
<dbReference type="InParanoid" id="A0A401GWT6"/>
<sequence>MRPVPYSAAPSSGSALGNTPSRASQKSAPLLEANAILQANVELNENRSMVERPYTPCQWAKMTQQIS</sequence>
<keyword evidence="3" id="KW-1185">Reference proteome</keyword>
<feature type="region of interest" description="Disordered" evidence="1">
    <location>
        <begin position="1"/>
        <end position="27"/>
    </location>
</feature>
<evidence type="ECO:0000256" key="1">
    <source>
        <dbReference type="SAM" id="MobiDB-lite"/>
    </source>
</evidence>